<feature type="compositionally biased region" description="Basic and acidic residues" evidence="2">
    <location>
        <begin position="919"/>
        <end position="929"/>
    </location>
</feature>
<feature type="region of interest" description="Disordered" evidence="2">
    <location>
        <begin position="1"/>
        <end position="149"/>
    </location>
</feature>
<reference evidence="4" key="1">
    <citation type="journal article" date="2007" name="Science">
        <title>Evolutionary and biomedical insights from the rhesus macaque genome.</title>
        <authorList>
            <person name="Gibbs R.A."/>
            <person name="Rogers J."/>
            <person name="Katze M.G."/>
            <person name="Bumgarner R."/>
            <person name="Weinstock G.M."/>
            <person name="Mardis E.R."/>
            <person name="Remington K.A."/>
            <person name="Strausberg R.L."/>
            <person name="Venter J.C."/>
            <person name="Wilson R.K."/>
            <person name="Batzer M.A."/>
            <person name="Bustamante C.D."/>
            <person name="Eichler E.E."/>
            <person name="Hahn M.W."/>
            <person name="Hardison R.C."/>
            <person name="Makova K.D."/>
            <person name="Miller W."/>
            <person name="Milosavljevic A."/>
            <person name="Palermo R.E."/>
            <person name="Siepel A."/>
            <person name="Sikela J.M."/>
            <person name="Attaway T."/>
            <person name="Bell S."/>
            <person name="Bernard K.E."/>
            <person name="Buhay C.J."/>
            <person name="Chandrabose M.N."/>
            <person name="Dao M."/>
            <person name="Davis C."/>
            <person name="Delehaunty K.D."/>
            <person name="Ding Y."/>
            <person name="Dinh H.H."/>
            <person name="Dugan-Rocha S."/>
            <person name="Fulton L.A."/>
            <person name="Gabisi R.A."/>
            <person name="Garner T.T."/>
            <person name="Godfrey J."/>
            <person name="Hawes A.C."/>
            <person name="Hernandez J."/>
            <person name="Hines S."/>
            <person name="Holder M."/>
            <person name="Hume J."/>
            <person name="Jhangiani S.N."/>
            <person name="Joshi V."/>
            <person name="Khan Z.M."/>
            <person name="Kirkness E.F."/>
            <person name="Cree A."/>
            <person name="Fowler R.G."/>
            <person name="Lee S."/>
            <person name="Lewis L.R."/>
            <person name="Li Z."/>
            <person name="Liu Y.-S."/>
            <person name="Moore S.M."/>
            <person name="Muzny D."/>
            <person name="Nazareth L.V."/>
            <person name="Ngo D.N."/>
            <person name="Okwuonu G.O."/>
            <person name="Pai G."/>
            <person name="Parker D."/>
            <person name="Paul H.A."/>
            <person name="Pfannkoch C."/>
            <person name="Pohl C.S."/>
            <person name="Rogers Y.-H.C."/>
            <person name="Ruiz S.J."/>
            <person name="Sabo A."/>
            <person name="Santibanez J."/>
            <person name="Schneider B.W."/>
            <person name="Smith S.M."/>
            <person name="Sodergren E."/>
            <person name="Svatek A.F."/>
            <person name="Utterback T.R."/>
            <person name="Vattathil S."/>
            <person name="Warren W."/>
            <person name="White C.S."/>
            <person name="Chinwalla A.T."/>
            <person name="Feng Y."/>
            <person name="Halpern A.L."/>
            <person name="Hillier L.W."/>
            <person name="Huang X."/>
            <person name="Minx P."/>
            <person name="Nelson J.O."/>
            <person name="Pepin K.H."/>
            <person name="Qin X."/>
            <person name="Sutton G.G."/>
            <person name="Venter E."/>
            <person name="Walenz B.P."/>
            <person name="Wallis J.W."/>
            <person name="Worley K.C."/>
            <person name="Yang S.-P."/>
            <person name="Jones S.M."/>
            <person name="Marra M.A."/>
            <person name="Rocchi M."/>
            <person name="Schein J.E."/>
            <person name="Baertsch R."/>
            <person name="Clarke L."/>
            <person name="Csuros M."/>
            <person name="Glasscock J."/>
            <person name="Harris R.A."/>
            <person name="Havlak P."/>
            <person name="Jackson A.R."/>
            <person name="Jiang H."/>
            <person name="Liu Y."/>
            <person name="Messina D.N."/>
            <person name="Shen Y."/>
            <person name="Song H.X.-Z."/>
            <person name="Wylie T."/>
            <person name="Zhang L."/>
            <person name="Birney E."/>
            <person name="Han K."/>
            <person name="Konkel M.K."/>
            <person name="Lee J."/>
            <person name="Smit A.F.A."/>
            <person name="Ullmer B."/>
            <person name="Wang H."/>
            <person name="Xing J."/>
            <person name="Burhans R."/>
            <person name="Cheng Z."/>
            <person name="Karro J.E."/>
            <person name="Ma J."/>
            <person name="Raney B."/>
            <person name="She X."/>
            <person name="Cox M.J."/>
            <person name="Demuth J.P."/>
            <person name="Dumas L.J."/>
            <person name="Han S.-G."/>
            <person name="Hopkins J."/>
            <person name="Karimpour-Fard A."/>
            <person name="Kim Y.H."/>
            <person name="Pollack J.R."/>
            <person name="Vinar T."/>
            <person name="Addo-Quaye C."/>
            <person name="Degenhardt J."/>
            <person name="Denby A."/>
            <person name="Hubisz M.J."/>
            <person name="Indap A."/>
            <person name="Kosiol C."/>
            <person name="Lahn B.T."/>
            <person name="Lawson H.A."/>
            <person name="Marklein A."/>
            <person name="Nielsen R."/>
            <person name="Vallender E.J."/>
            <person name="Clark A.G."/>
            <person name="Ferguson B."/>
            <person name="Hernandez R.D."/>
            <person name="Hirani K."/>
            <person name="Kehrer-Sawatzki H."/>
            <person name="Kolb J."/>
            <person name="Patil S."/>
            <person name="Pu L.-L."/>
            <person name="Ren Y."/>
            <person name="Smith D.G."/>
            <person name="Wheeler D.A."/>
            <person name="Schenck I."/>
            <person name="Ball E.V."/>
            <person name="Chen R."/>
            <person name="Cooper D.N."/>
            <person name="Giardine B."/>
            <person name="Hsu F."/>
            <person name="Kent W.J."/>
            <person name="Lesk A."/>
            <person name="Nelson D.L."/>
            <person name="O'brien W.E."/>
            <person name="Pruefer K."/>
            <person name="Stenson P.D."/>
            <person name="Wallace J.C."/>
            <person name="Ke H."/>
            <person name="Liu X.-M."/>
            <person name="Wang P."/>
            <person name="Xiang A.P."/>
            <person name="Yang F."/>
            <person name="Barber G.P."/>
            <person name="Haussler D."/>
            <person name="Karolchik D."/>
            <person name="Kern A.D."/>
            <person name="Kuhn R.M."/>
            <person name="Smith K.E."/>
            <person name="Zwieg A.S."/>
        </authorList>
    </citation>
    <scope>NUCLEOTIDE SEQUENCE [LARGE SCALE GENOMIC DNA]</scope>
    <source>
        <strain evidence="4">17573</strain>
    </source>
</reference>
<dbReference type="PANTHER" id="PTHR45615">
    <property type="entry name" value="MYOSIN HEAVY CHAIN, NON-MUSCLE"/>
    <property type="match status" value="1"/>
</dbReference>
<proteinExistence type="predicted"/>
<feature type="region of interest" description="Disordered" evidence="2">
    <location>
        <begin position="331"/>
        <end position="363"/>
    </location>
</feature>
<feature type="compositionally biased region" description="Low complexity" evidence="2">
    <location>
        <begin position="331"/>
        <end position="350"/>
    </location>
</feature>
<feature type="compositionally biased region" description="Polar residues" evidence="2">
    <location>
        <begin position="266"/>
        <end position="276"/>
    </location>
</feature>
<dbReference type="SMR" id="A0A1D5RDQ5"/>
<dbReference type="ExpressionAtlas" id="A0A1D5RDQ5">
    <property type="expression patterns" value="baseline and differential"/>
</dbReference>
<protein>
    <submittedName>
        <fullName evidence="3">Sperm antigen with calponin homology and coiled-coil domains 1 like</fullName>
    </submittedName>
</protein>
<organism evidence="3 4">
    <name type="scientific">Macaca mulatta</name>
    <name type="common">Rhesus macaque</name>
    <dbReference type="NCBI Taxonomy" id="9544"/>
    <lineage>
        <taxon>Eukaryota</taxon>
        <taxon>Metazoa</taxon>
        <taxon>Chordata</taxon>
        <taxon>Craniata</taxon>
        <taxon>Vertebrata</taxon>
        <taxon>Euteleostomi</taxon>
        <taxon>Mammalia</taxon>
        <taxon>Eutheria</taxon>
        <taxon>Euarchontoglires</taxon>
        <taxon>Primates</taxon>
        <taxon>Haplorrhini</taxon>
        <taxon>Catarrhini</taxon>
        <taxon>Cercopithecidae</taxon>
        <taxon>Cercopithecinae</taxon>
        <taxon>Macaca</taxon>
    </lineage>
</organism>
<gene>
    <name evidence="3" type="primary">ADORA2A</name>
</gene>
<dbReference type="Proteomes" id="UP000006718">
    <property type="component" value="Chromosome 10"/>
</dbReference>
<feature type="coiled-coil region" evidence="1">
    <location>
        <begin position="216"/>
        <end position="243"/>
    </location>
</feature>
<dbReference type="PANTHER" id="PTHR45615:SF40">
    <property type="entry name" value="MYOSIN HEAVY CHAIN, NON-MUSCLE"/>
    <property type="match status" value="1"/>
</dbReference>
<evidence type="ECO:0000256" key="2">
    <source>
        <dbReference type="SAM" id="MobiDB-lite"/>
    </source>
</evidence>
<reference evidence="3" key="2">
    <citation type="submission" date="2019-01" db="EMBL/GenBank/DDBJ databases">
        <authorList>
            <person name="Graves T."/>
            <person name="Eichler E.E."/>
            <person name="Wilson R.K."/>
        </authorList>
    </citation>
    <scope>NUCLEOTIDE SEQUENCE [LARGE SCALE GENOMIC DNA]</scope>
    <source>
        <strain evidence="3">17573</strain>
    </source>
</reference>
<feature type="region of interest" description="Disordered" evidence="2">
    <location>
        <begin position="266"/>
        <end position="296"/>
    </location>
</feature>
<feature type="compositionally biased region" description="Polar residues" evidence="2">
    <location>
        <begin position="93"/>
        <end position="117"/>
    </location>
</feature>
<sequence length="1012" mass="112365">MKKASRSVGSVPKVSGISKTQTAEKVKPENSSSASTGGKLVKPGTAASLSKTKSSDDLLAGMAGGVTVTNGVKGKKSTCPSAAPSASAPAMTTVESKSKISTGTASSTKRSTSTGQGANDVALAKRSRSRTATECDVRMSKSKSDNQISDRAALEAKVKDLLTLAKTKDVEILHLRNELRDMRAQLGINEDHSEGDEKSEKETIMAHQPTDVESTLLQLQEQNTAIREELNQLKNENRMLKDRLNALGFSLEQRLDNSEKLFGYQSLSPEITPGNQSDGGGTLTSSVEGSAPGSVEDLLSQDENTLMDHQHSNSMDNLDSECSEVYQPLTSSDDALDAPSSSESEGIPSIERSRKGSSGNASEVSVACLTERIHQMEENQHSTSEELQATLQELADLQQITQELNSENERLGEEKVILMESLCQQSDKLEHFSRQIEYFRSLLDEHHISYVIDEDVKSGRYMELEQRYMDLAENARFEREQLLGVQQHLSNTLKMAEQDNKEAQEMIGALKERSHHMERIIESEQKGKAALAATLEEYKATVASDQIEMNRLKAQLENEKQKVAELYSIHNSGDKSDIQDLLESVRLDKEKAETLASSLQEDLAHTRNDANRLQDAIAKVEDEYRAFQEEAKKQIEDLNMTLEKLRSDLDEKETERSDMKETIFELEDEVEQHRAVKLHDNLIISDLENTVKKLQDQKHDMEREIKTLHRRLREESAEWRQFQADLQTAVVIANDIKSEAQEEIGDLKRRLHEAQEKNEKLTKELEEIKSRKQEEERGRVYNYMNAVERDLAALRQGMGLSRRSSTSSEPTPTVKTLIKSFDSASQVPNPAAAAIPRTPLSPSPMKTPPAAAVSPMQRHSISGPISTSKPLTALSDKRPNYGEIPVQEHLLRTSSTSRPASLPRVPAMESAKTLSVSRRSSEEMKRDISAQEGASPASLMAMGTTSPQLSLSSSPTASVTPTTRSRIREERKDPLSALAREYGGSKRNALLKWCQKKTEGYQVQWLGDWHKG</sequence>
<dbReference type="Ensembl" id="ENSMMUT00000062992.2">
    <property type="protein sequence ID" value="ENSMMUP00000058448.2"/>
    <property type="gene ID" value="ENSMMUG00000008516.4"/>
</dbReference>
<accession>A0A1D5RDQ5</accession>
<keyword evidence="4" id="KW-1185">Reference proteome</keyword>
<feature type="compositionally biased region" description="Basic and acidic residues" evidence="2">
    <location>
        <begin position="131"/>
        <end position="144"/>
    </location>
</feature>
<evidence type="ECO:0000313" key="4">
    <source>
        <dbReference type="Proteomes" id="UP000006718"/>
    </source>
</evidence>
<feature type="region of interest" description="Disordered" evidence="2">
    <location>
        <begin position="893"/>
        <end position="971"/>
    </location>
</feature>
<evidence type="ECO:0000313" key="3">
    <source>
        <dbReference type="Ensembl" id="ENSMMUP00000058448.2"/>
    </source>
</evidence>
<evidence type="ECO:0000256" key="1">
    <source>
        <dbReference type="SAM" id="Coils"/>
    </source>
</evidence>
<dbReference type="GeneTree" id="ENSGT00940000153592"/>
<feature type="compositionally biased region" description="Low complexity" evidence="2">
    <location>
        <begin position="944"/>
        <end position="963"/>
    </location>
</feature>
<dbReference type="AlphaFoldDB" id="A0A1D5RDQ5"/>
<keyword evidence="1" id="KW-0175">Coiled coil</keyword>
<feature type="compositionally biased region" description="Low complexity" evidence="2">
    <location>
        <begin position="45"/>
        <end position="90"/>
    </location>
</feature>
<feature type="coiled-coil region" evidence="1">
    <location>
        <begin position="373"/>
        <end position="414"/>
    </location>
</feature>
<dbReference type="Bgee" id="ENSMMUG00000008516">
    <property type="expression patterns" value="Expressed in spermatocyte and 22 other cell types or tissues"/>
</dbReference>
<name>A0A1D5RDQ5_MACMU</name>
<feature type="coiled-coil region" evidence="1">
    <location>
        <begin position="461"/>
        <end position="778"/>
    </location>
</feature>
<reference evidence="3" key="4">
    <citation type="submission" date="2025-09" db="UniProtKB">
        <authorList>
            <consortium name="Ensembl"/>
        </authorList>
    </citation>
    <scope>IDENTIFICATION</scope>
    <source>
        <strain evidence="3">17573</strain>
    </source>
</reference>
<dbReference type="VEuPathDB" id="HostDB:ENSMMUG00000008516"/>
<reference evidence="3" key="3">
    <citation type="submission" date="2025-08" db="UniProtKB">
        <authorList>
            <consortium name="Ensembl"/>
        </authorList>
    </citation>
    <scope>IDENTIFICATION</scope>
    <source>
        <strain evidence="3">17573</strain>
    </source>
</reference>